<evidence type="ECO:0000313" key="1">
    <source>
        <dbReference type="EMBL" id="KAH7907152.1"/>
    </source>
</evidence>
<proteinExistence type="predicted"/>
<evidence type="ECO:0000313" key="2">
    <source>
        <dbReference type="Proteomes" id="UP000790377"/>
    </source>
</evidence>
<name>A0ACB8A1U9_9AGAM</name>
<keyword evidence="2" id="KW-1185">Reference proteome</keyword>
<reference evidence="1" key="1">
    <citation type="journal article" date="2021" name="New Phytol.">
        <title>Evolutionary innovations through gain and loss of genes in the ectomycorrhizal Boletales.</title>
        <authorList>
            <person name="Wu G."/>
            <person name="Miyauchi S."/>
            <person name="Morin E."/>
            <person name="Kuo A."/>
            <person name="Drula E."/>
            <person name="Varga T."/>
            <person name="Kohler A."/>
            <person name="Feng B."/>
            <person name="Cao Y."/>
            <person name="Lipzen A."/>
            <person name="Daum C."/>
            <person name="Hundley H."/>
            <person name="Pangilinan J."/>
            <person name="Johnson J."/>
            <person name="Barry K."/>
            <person name="LaButti K."/>
            <person name="Ng V."/>
            <person name="Ahrendt S."/>
            <person name="Min B."/>
            <person name="Choi I.G."/>
            <person name="Park H."/>
            <person name="Plett J.M."/>
            <person name="Magnuson J."/>
            <person name="Spatafora J.W."/>
            <person name="Nagy L.G."/>
            <person name="Henrissat B."/>
            <person name="Grigoriev I.V."/>
            <person name="Yang Z.L."/>
            <person name="Xu J."/>
            <person name="Martin F.M."/>
        </authorList>
    </citation>
    <scope>NUCLEOTIDE SEQUENCE</scope>
    <source>
        <strain evidence="1">ATCC 28755</strain>
    </source>
</reference>
<accession>A0ACB8A1U9</accession>
<dbReference type="EMBL" id="MU267933">
    <property type="protein sequence ID" value="KAH7907152.1"/>
    <property type="molecule type" value="Genomic_DNA"/>
</dbReference>
<sequence>MQLRSRRRPLSSNPPPINARRQRGRQVVQAVAPVSVPPSVVADHALLSSGLSNCEGGDDSGSPLSSDVDPNDIDVSADHLTLAPVLPAEHHPEQILPHFAAHSSSHDGPIAMQELLGLSALGMEHQSDYGNQGIGIDNVLPAGGFQISHTWPTLDPPASTHQNDRTFEGMLSDWTYTNSMLPDSGSSDTQFLGSVEGGSSDNAQQTEVQAVLLSPPVHLEPVHLDPNHSQLRDTPLHSHTPADQQQASTTNISATMNQNRPTGLATLRAILQRPHTRSSHDALPSIANNSVAVQCPFEAHPAIVQEPLISNNSTLTCAVFLATVPSSSPNATPIYALDPNLLFHPHESHNITVREVVSSLRLRDTVAGRLLQSLCSNPSLWRIACSLKVLNITACFGDWCFPDSGFHECGLLSDHDSQVHSILPAIPSDFTNLMLRRQNVPVDRPIFALYVYPKDYLAIPGMLESSHSPETDVSESRISLPCFPNGPLTNDVPFLTIYSPQLVRRRIAVTHYLDTHFRQEGFDLHALITQTSLKSAYTHARQVLIIESIRTTLKTLRPPRMPCTGSCGSDIQESDIAQWAGLHPGTYGNIRTEIGRARAVSGCLSRRAHDERLVLDAAQRQREASLLSELQLLFAETMLPVDHEAHFDDTVQQTVAKMKMAQLNTKCTPFRKLSGFDKSTLILPFQSR</sequence>
<comment type="caution">
    <text evidence="1">The sequence shown here is derived from an EMBL/GenBank/DDBJ whole genome shotgun (WGS) entry which is preliminary data.</text>
</comment>
<gene>
    <name evidence="1" type="ORF">BJ138DRAFT_1104548</name>
</gene>
<dbReference type="Proteomes" id="UP000790377">
    <property type="component" value="Unassembled WGS sequence"/>
</dbReference>
<protein>
    <submittedName>
        <fullName evidence="1">Uncharacterized protein</fullName>
    </submittedName>
</protein>
<organism evidence="1 2">
    <name type="scientific">Hygrophoropsis aurantiaca</name>
    <dbReference type="NCBI Taxonomy" id="72124"/>
    <lineage>
        <taxon>Eukaryota</taxon>
        <taxon>Fungi</taxon>
        <taxon>Dikarya</taxon>
        <taxon>Basidiomycota</taxon>
        <taxon>Agaricomycotina</taxon>
        <taxon>Agaricomycetes</taxon>
        <taxon>Agaricomycetidae</taxon>
        <taxon>Boletales</taxon>
        <taxon>Coniophorineae</taxon>
        <taxon>Hygrophoropsidaceae</taxon>
        <taxon>Hygrophoropsis</taxon>
    </lineage>
</organism>